<dbReference type="PROSITE" id="PS50110">
    <property type="entry name" value="RESPONSE_REGULATORY"/>
    <property type="match status" value="1"/>
</dbReference>
<name>A0ABU1Z832_9BURK</name>
<accession>A0ABU1Z832</accession>
<dbReference type="Proteomes" id="UP001180536">
    <property type="component" value="Unassembled WGS sequence"/>
</dbReference>
<organism evidence="4 5">
    <name type="scientific">Pelomonas aquatica</name>
    <dbReference type="NCBI Taxonomy" id="431058"/>
    <lineage>
        <taxon>Bacteria</taxon>
        <taxon>Pseudomonadati</taxon>
        <taxon>Pseudomonadota</taxon>
        <taxon>Betaproteobacteria</taxon>
        <taxon>Burkholderiales</taxon>
        <taxon>Sphaerotilaceae</taxon>
        <taxon>Roseateles</taxon>
    </lineage>
</organism>
<protein>
    <submittedName>
        <fullName evidence="4">DNA-binding LytR/AlgR family response regulator</fullName>
    </submittedName>
</protein>
<dbReference type="RefSeq" id="WP_310342804.1">
    <property type="nucleotide sequence ID" value="NZ_JAVDXQ010000002.1"/>
</dbReference>
<dbReference type="SUPFAM" id="SSF52172">
    <property type="entry name" value="CheY-like"/>
    <property type="match status" value="1"/>
</dbReference>
<feature type="domain" description="Response regulatory" evidence="2">
    <location>
        <begin position="8"/>
        <end position="121"/>
    </location>
</feature>
<keyword evidence="1" id="KW-0597">Phosphoprotein</keyword>
<evidence type="ECO:0000313" key="5">
    <source>
        <dbReference type="Proteomes" id="UP001180536"/>
    </source>
</evidence>
<dbReference type="EMBL" id="JAVDXQ010000002">
    <property type="protein sequence ID" value="MDR7295881.1"/>
    <property type="molecule type" value="Genomic_DNA"/>
</dbReference>
<sequence length="237" mass="26565">MTDDGAPTAILADDEPFMRAALRERLAQLWPELRLLQECADGIQALQAIQRLRPQLAFLDIRMPGLTGLQVADALQGVNTRVVFVTAYDAHAVEAFEAQAVDYVLKPVELPRLAKTVARLREVLTPVPTSPGDDWLQVAVGSQVRLLHVDDVQYFESDSKYTRVVAPDCDGLIRLSLKELLERLDPARFMQVHRSVVVNRRHVHGVHRAGEALALEIKGRPERLKVSTPYHQLFKAL</sequence>
<dbReference type="PANTHER" id="PTHR37299">
    <property type="entry name" value="TRANSCRIPTIONAL REGULATOR-RELATED"/>
    <property type="match status" value="1"/>
</dbReference>
<gene>
    <name evidence="4" type="ORF">J2X16_001220</name>
</gene>
<dbReference type="PANTHER" id="PTHR37299:SF1">
    <property type="entry name" value="STAGE 0 SPORULATION PROTEIN A HOMOLOG"/>
    <property type="match status" value="1"/>
</dbReference>
<reference evidence="4 5" key="1">
    <citation type="submission" date="2023-07" db="EMBL/GenBank/DDBJ databases">
        <title>Sorghum-associated microbial communities from plants grown in Nebraska, USA.</title>
        <authorList>
            <person name="Schachtman D."/>
        </authorList>
    </citation>
    <scope>NUCLEOTIDE SEQUENCE [LARGE SCALE GENOMIC DNA]</scope>
    <source>
        <strain evidence="4 5">BE310</strain>
    </source>
</reference>
<dbReference type="Gene3D" id="3.40.50.2300">
    <property type="match status" value="1"/>
</dbReference>
<dbReference type="PROSITE" id="PS50930">
    <property type="entry name" value="HTH_LYTTR"/>
    <property type="match status" value="1"/>
</dbReference>
<feature type="domain" description="HTH LytTR-type" evidence="3">
    <location>
        <begin position="136"/>
        <end position="237"/>
    </location>
</feature>
<dbReference type="SMART" id="SM00850">
    <property type="entry name" value="LytTR"/>
    <property type="match status" value="1"/>
</dbReference>
<evidence type="ECO:0000256" key="1">
    <source>
        <dbReference type="PROSITE-ProRule" id="PRU00169"/>
    </source>
</evidence>
<feature type="modified residue" description="4-aspartylphosphate" evidence="1">
    <location>
        <position position="60"/>
    </location>
</feature>
<keyword evidence="4" id="KW-0238">DNA-binding</keyword>
<dbReference type="SMART" id="SM00448">
    <property type="entry name" value="REC"/>
    <property type="match status" value="1"/>
</dbReference>
<dbReference type="InterPro" id="IPR007492">
    <property type="entry name" value="LytTR_DNA-bd_dom"/>
</dbReference>
<dbReference type="InterPro" id="IPR011006">
    <property type="entry name" value="CheY-like_superfamily"/>
</dbReference>
<comment type="caution">
    <text evidence="4">The sequence shown here is derived from an EMBL/GenBank/DDBJ whole genome shotgun (WGS) entry which is preliminary data.</text>
</comment>
<evidence type="ECO:0000259" key="3">
    <source>
        <dbReference type="PROSITE" id="PS50930"/>
    </source>
</evidence>
<dbReference type="Pfam" id="PF00072">
    <property type="entry name" value="Response_reg"/>
    <property type="match status" value="1"/>
</dbReference>
<proteinExistence type="predicted"/>
<evidence type="ECO:0000313" key="4">
    <source>
        <dbReference type="EMBL" id="MDR7295881.1"/>
    </source>
</evidence>
<evidence type="ECO:0000259" key="2">
    <source>
        <dbReference type="PROSITE" id="PS50110"/>
    </source>
</evidence>
<dbReference type="InterPro" id="IPR001789">
    <property type="entry name" value="Sig_transdc_resp-reg_receiver"/>
</dbReference>
<dbReference type="Gene3D" id="2.40.50.1020">
    <property type="entry name" value="LytTr DNA-binding domain"/>
    <property type="match status" value="1"/>
</dbReference>
<dbReference type="Pfam" id="PF04397">
    <property type="entry name" value="LytTR"/>
    <property type="match status" value="1"/>
</dbReference>
<keyword evidence="5" id="KW-1185">Reference proteome</keyword>
<dbReference type="InterPro" id="IPR046947">
    <property type="entry name" value="LytR-like"/>
</dbReference>
<dbReference type="GO" id="GO:0003677">
    <property type="term" value="F:DNA binding"/>
    <property type="evidence" value="ECO:0007669"/>
    <property type="project" value="UniProtKB-KW"/>
</dbReference>